<protein>
    <submittedName>
        <fullName evidence="1">Uncharacterized protein</fullName>
    </submittedName>
</protein>
<organism evidence="1">
    <name type="scientific">Rhizophora mucronata</name>
    <name type="common">Asiatic mangrove</name>
    <dbReference type="NCBI Taxonomy" id="61149"/>
    <lineage>
        <taxon>Eukaryota</taxon>
        <taxon>Viridiplantae</taxon>
        <taxon>Streptophyta</taxon>
        <taxon>Embryophyta</taxon>
        <taxon>Tracheophyta</taxon>
        <taxon>Spermatophyta</taxon>
        <taxon>Magnoliopsida</taxon>
        <taxon>eudicotyledons</taxon>
        <taxon>Gunneridae</taxon>
        <taxon>Pentapetalae</taxon>
        <taxon>rosids</taxon>
        <taxon>fabids</taxon>
        <taxon>Malpighiales</taxon>
        <taxon>Rhizophoraceae</taxon>
        <taxon>Rhizophora</taxon>
    </lineage>
</organism>
<accession>A0A2P2PQ84</accession>
<sequence>MLLIFLLQPPVCMMPSSLTVKQTCYVWSLLNLRSICLVLNQDTVCFSMGYASHELIFLVSADNIMIQFVLSSNFTQSVS</sequence>
<proteinExistence type="predicted"/>
<dbReference type="EMBL" id="GGEC01076434">
    <property type="protein sequence ID" value="MBX56918.1"/>
    <property type="molecule type" value="Transcribed_RNA"/>
</dbReference>
<evidence type="ECO:0000313" key="1">
    <source>
        <dbReference type="EMBL" id="MBX56918.1"/>
    </source>
</evidence>
<reference evidence="1" key="1">
    <citation type="submission" date="2018-02" db="EMBL/GenBank/DDBJ databases">
        <title>Rhizophora mucronata_Transcriptome.</title>
        <authorList>
            <person name="Meera S.P."/>
            <person name="Sreeshan A."/>
            <person name="Augustine A."/>
        </authorList>
    </citation>
    <scope>NUCLEOTIDE SEQUENCE</scope>
    <source>
        <tissue evidence="1">Leaf</tissue>
    </source>
</reference>
<name>A0A2P2PQ84_RHIMU</name>
<dbReference type="AlphaFoldDB" id="A0A2P2PQ84"/>